<dbReference type="RefSeq" id="WP_106186771.1">
    <property type="nucleotide sequence ID" value="NZ_PVTF01000002.1"/>
</dbReference>
<feature type="binding site" evidence="10">
    <location>
        <position position="330"/>
    </location>
    <ligand>
        <name>thiamine diphosphate</name>
        <dbReference type="ChEBI" id="CHEBI:58937"/>
    </ligand>
</feature>
<evidence type="ECO:0000256" key="1">
    <source>
        <dbReference type="ARBA" id="ARBA00004980"/>
    </source>
</evidence>
<feature type="binding site" evidence="10">
    <location>
        <position position="249"/>
    </location>
    <ligand>
        <name>thiamine diphosphate</name>
        <dbReference type="ChEBI" id="CHEBI:58937"/>
    </ligand>
</feature>
<dbReference type="GO" id="GO:0000287">
    <property type="term" value="F:magnesium ion binding"/>
    <property type="evidence" value="ECO:0007669"/>
    <property type="project" value="UniProtKB-UniRule"/>
</dbReference>
<feature type="domain" description="Transketolase-like pyrimidine-binding" evidence="11">
    <location>
        <begin position="279"/>
        <end position="444"/>
    </location>
</feature>
<evidence type="ECO:0000256" key="9">
    <source>
        <dbReference type="ARBA" id="ARBA00023229"/>
    </source>
</evidence>
<organism evidence="12 13">
    <name type="scientific">Umezawaea tangerina</name>
    <dbReference type="NCBI Taxonomy" id="84725"/>
    <lineage>
        <taxon>Bacteria</taxon>
        <taxon>Bacillati</taxon>
        <taxon>Actinomycetota</taxon>
        <taxon>Actinomycetes</taxon>
        <taxon>Pseudonocardiales</taxon>
        <taxon>Pseudonocardiaceae</taxon>
        <taxon>Umezawaea</taxon>
    </lineage>
</organism>
<dbReference type="SUPFAM" id="SSF52518">
    <property type="entry name" value="Thiamin diphosphate-binding fold (THDP-binding)"/>
    <property type="match status" value="1"/>
</dbReference>
<comment type="cofactor">
    <cofactor evidence="10">
        <name>thiamine diphosphate</name>
        <dbReference type="ChEBI" id="CHEBI:58937"/>
    </cofactor>
    <text evidence="10">Binds 1 thiamine pyrophosphate per subunit.</text>
</comment>
<evidence type="ECO:0000256" key="6">
    <source>
        <dbReference type="ARBA" id="ARBA00022842"/>
    </source>
</evidence>
<dbReference type="GO" id="GO:0005829">
    <property type="term" value="C:cytosol"/>
    <property type="evidence" value="ECO:0007669"/>
    <property type="project" value="TreeGrafter"/>
</dbReference>
<dbReference type="Proteomes" id="UP000239494">
    <property type="component" value="Unassembled WGS sequence"/>
</dbReference>
<dbReference type="Pfam" id="PF02780">
    <property type="entry name" value="Transketolase_C"/>
    <property type="match status" value="1"/>
</dbReference>
<feature type="binding site" evidence="10">
    <location>
        <begin position="147"/>
        <end position="148"/>
    </location>
    <ligand>
        <name>thiamine diphosphate</name>
        <dbReference type="ChEBI" id="CHEBI:58937"/>
    </ligand>
</feature>
<keyword evidence="8 10" id="KW-0786">Thiamine pyrophosphate</keyword>
<dbReference type="SUPFAM" id="SSF52922">
    <property type="entry name" value="TK C-terminal domain-like"/>
    <property type="match status" value="1"/>
</dbReference>
<dbReference type="InterPro" id="IPR049557">
    <property type="entry name" value="Transketolase_CS"/>
</dbReference>
<dbReference type="GO" id="GO:0030976">
    <property type="term" value="F:thiamine pyrophosphate binding"/>
    <property type="evidence" value="ECO:0007669"/>
    <property type="project" value="UniProtKB-UniRule"/>
</dbReference>
<gene>
    <name evidence="10" type="primary">dxs</name>
    <name evidence="12" type="ORF">CLV43_102820</name>
</gene>
<dbReference type="PANTHER" id="PTHR43322:SF5">
    <property type="entry name" value="1-DEOXY-D-XYLULOSE-5-PHOSPHATE SYNTHASE, CHLOROPLASTIC"/>
    <property type="match status" value="1"/>
</dbReference>
<dbReference type="CDD" id="cd02007">
    <property type="entry name" value="TPP_DXS"/>
    <property type="match status" value="1"/>
</dbReference>
<keyword evidence="7 10" id="KW-0784">Thiamine biosynthesis</keyword>
<dbReference type="FunFam" id="3.40.50.970:FF:000010">
    <property type="entry name" value="1-deoxy-D-xylulose-5-phosphate synthase"/>
    <property type="match status" value="1"/>
</dbReference>
<dbReference type="InterPro" id="IPR020826">
    <property type="entry name" value="Transketolase_BS"/>
</dbReference>
<dbReference type="Pfam" id="PF13292">
    <property type="entry name" value="DXP_synthase_N"/>
    <property type="match status" value="2"/>
</dbReference>
<evidence type="ECO:0000256" key="7">
    <source>
        <dbReference type="ARBA" id="ARBA00022977"/>
    </source>
</evidence>
<feature type="binding site" evidence="10">
    <location>
        <position position="146"/>
    </location>
    <ligand>
        <name>Mg(2+)</name>
        <dbReference type="ChEBI" id="CHEBI:18420"/>
    </ligand>
</feature>
<keyword evidence="13" id="KW-1185">Reference proteome</keyword>
<dbReference type="PANTHER" id="PTHR43322">
    <property type="entry name" value="1-D-DEOXYXYLULOSE 5-PHOSPHATE SYNTHASE-RELATED"/>
    <property type="match status" value="1"/>
</dbReference>
<comment type="subunit">
    <text evidence="3 10">Homodimer.</text>
</comment>
<protein>
    <recommendedName>
        <fullName evidence="10">1-deoxy-D-xylulose-5-phosphate synthase</fullName>
        <ecNumber evidence="10">2.2.1.7</ecNumber>
    </recommendedName>
    <alternativeName>
        <fullName evidence="10">1-deoxyxylulose-5-phosphate synthase</fullName>
        <shortName evidence="10">DXP synthase</shortName>
        <shortName evidence="10">DXPS</shortName>
    </alternativeName>
</protein>
<reference evidence="12 13" key="1">
    <citation type="submission" date="2018-03" db="EMBL/GenBank/DDBJ databases">
        <title>Genomic Encyclopedia of Archaeal and Bacterial Type Strains, Phase II (KMG-II): from individual species to whole genera.</title>
        <authorList>
            <person name="Goeker M."/>
        </authorList>
    </citation>
    <scope>NUCLEOTIDE SEQUENCE [LARGE SCALE GENOMIC DNA]</scope>
    <source>
        <strain evidence="12 13">DSM 44720</strain>
    </source>
</reference>
<dbReference type="GO" id="GO:0019288">
    <property type="term" value="P:isopentenyl diphosphate biosynthetic process, methylerythritol 4-phosphate pathway"/>
    <property type="evidence" value="ECO:0007669"/>
    <property type="project" value="TreeGrafter"/>
</dbReference>
<dbReference type="NCBIfam" id="NF003933">
    <property type="entry name" value="PRK05444.2-2"/>
    <property type="match status" value="1"/>
</dbReference>
<dbReference type="GO" id="GO:0008661">
    <property type="term" value="F:1-deoxy-D-xylulose-5-phosphate synthase activity"/>
    <property type="evidence" value="ECO:0007669"/>
    <property type="project" value="UniProtKB-UniRule"/>
</dbReference>
<keyword evidence="6 10" id="KW-0460">Magnesium</keyword>
<keyword evidence="4 10" id="KW-0808">Transferase</keyword>
<dbReference type="Gene3D" id="3.40.50.970">
    <property type="match status" value="2"/>
</dbReference>
<evidence type="ECO:0000259" key="11">
    <source>
        <dbReference type="SMART" id="SM00861"/>
    </source>
</evidence>
<evidence type="ECO:0000256" key="5">
    <source>
        <dbReference type="ARBA" id="ARBA00022723"/>
    </source>
</evidence>
<dbReference type="OrthoDB" id="9803371at2"/>
<dbReference type="Pfam" id="PF02779">
    <property type="entry name" value="Transket_pyr"/>
    <property type="match status" value="1"/>
</dbReference>
<evidence type="ECO:0000256" key="4">
    <source>
        <dbReference type="ARBA" id="ARBA00022679"/>
    </source>
</evidence>
<feature type="binding site" evidence="10">
    <location>
        <position position="73"/>
    </location>
    <ligand>
        <name>thiamine diphosphate</name>
        <dbReference type="ChEBI" id="CHEBI:58937"/>
    </ligand>
</feature>
<dbReference type="InterPro" id="IPR005475">
    <property type="entry name" value="Transketolase-like_Pyr-bd"/>
</dbReference>
<dbReference type="CDD" id="cd07033">
    <property type="entry name" value="TPP_PYR_DXS_TK_like"/>
    <property type="match status" value="1"/>
</dbReference>
<comment type="catalytic activity">
    <reaction evidence="10">
        <text>D-glyceraldehyde 3-phosphate + pyruvate + H(+) = 1-deoxy-D-xylulose 5-phosphate + CO2</text>
        <dbReference type="Rhea" id="RHEA:12605"/>
        <dbReference type="ChEBI" id="CHEBI:15361"/>
        <dbReference type="ChEBI" id="CHEBI:15378"/>
        <dbReference type="ChEBI" id="CHEBI:16526"/>
        <dbReference type="ChEBI" id="CHEBI:57792"/>
        <dbReference type="ChEBI" id="CHEBI:59776"/>
        <dbReference type="EC" id="2.2.1.7"/>
    </reaction>
</comment>
<dbReference type="SMART" id="SM00861">
    <property type="entry name" value="Transket_pyr"/>
    <property type="match status" value="1"/>
</dbReference>
<dbReference type="InterPro" id="IPR033248">
    <property type="entry name" value="Transketolase_C"/>
</dbReference>
<dbReference type="EMBL" id="PVTF01000002">
    <property type="protein sequence ID" value="PRY45255.1"/>
    <property type="molecule type" value="Genomic_DNA"/>
</dbReference>
<dbReference type="UniPathway" id="UPA00064">
    <property type="reaction ID" value="UER00091"/>
</dbReference>
<dbReference type="HAMAP" id="MF_00315">
    <property type="entry name" value="DXP_synth"/>
    <property type="match status" value="1"/>
</dbReference>
<proteinExistence type="inferred from homology"/>
<evidence type="ECO:0000313" key="12">
    <source>
        <dbReference type="EMBL" id="PRY45255.1"/>
    </source>
</evidence>
<keyword evidence="9 10" id="KW-0414">Isoprene biosynthesis</keyword>
<feature type="binding site" evidence="10">
    <location>
        <begin position="114"/>
        <end position="116"/>
    </location>
    <ligand>
        <name>thiamine diphosphate</name>
        <dbReference type="ChEBI" id="CHEBI:58937"/>
    </ligand>
</feature>
<dbReference type="GO" id="GO:0016114">
    <property type="term" value="P:terpenoid biosynthetic process"/>
    <property type="evidence" value="ECO:0007669"/>
    <property type="project" value="UniProtKB-UniRule"/>
</dbReference>
<evidence type="ECO:0000256" key="2">
    <source>
        <dbReference type="ARBA" id="ARBA00011081"/>
    </source>
</evidence>
<comment type="similarity">
    <text evidence="2 10">Belongs to the transketolase family. DXPS subfamily.</text>
</comment>
<comment type="pathway">
    <text evidence="1 10">Metabolic intermediate biosynthesis; 1-deoxy-D-xylulose 5-phosphate biosynthesis; 1-deoxy-D-xylulose 5-phosphate from D-glyceraldehyde 3-phosphate and pyruvate: step 1/1.</text>
</comment>
<dbReference type="Gene3D" id="3.40.50.920">
    <property type="match status" value="1"/>
</dbReference>
<feature type="binding site" evidence="10">
    <location>
        <position position="175"/>
    </location>
    <ligand>
        <name>Mg(2+)</name>
        <dbReference type="ChEBI" id="CHEBI:18420"/>
    </ligand>
</feature>
<comment type="cofactor">
    <cofactor evidence="10">
        <name>Mg(2+)</name>
        <dbReference type="ChEBI" id="CHEBI:18420"/>
    </cofactor>
    <text evidence="10">Binds 1 Mg(2+) ion per subunit.</text>
</comment>
<dbReference type="InterPro" id="IPR005477">
    <property type="entry name" value="Dxylulose-5-P_synthase"/>
</dbReference>
<dbReference type="InterPro" id="IPR009014">
    <property type="entry name" value="Transketo_C/PFOR_II"/>
</dbReference>
<feature type="binding site" evidence="10">
    <location>
        <position position="175"/>
    </location>
    <ligand>
        <name>thiamine diphosphate</name>
        <dbReference type="ChEBI" id="CHEBI:58937"/>
    </ligand>
</feature>
<evidence type="ECO:0000256" key="8">
    <source>
        <dbReference type="ARBA" id="ARBA00023052"/>
    </source>
</evidence>
<comment type="caution">
    <text evidence="12">The sequence shown here is derived from an EMBL/GenBank/DDBJ whole genome shotgun (WGS) entry which is preliminary data.</text>
</comment>
<accession>A0A2T0TI22</accession>
<name>A0A2T0TI22_9PSEU</name>
<dbReference type="AlphaFoldDB" id="A0A2T0TI22"/>
<evidence type="ECO:0000256" key="10">
    <source>
        <dbReference type="HAMAP-Rule" id="MF_00315"/>
    </source>
</evidence>
<dbReference type="FunFam" id="3.40.50.970:FF:000005">
    <property type="entry name" value="1-deoxy-D-xylulose-5-phosphate synthase"/>
    <property type="match status" value="1"/>
</dbReference>
<evidence type="ECO:0000256" key="3">
    <source>
        <dbReference type="ARBA" id="ARBA00011738"/>
    </source>
</evidence>
<dbReference type="GO" id="GO:0009228">
    <property type="term" value="P:thiamine biosynthetic process"/>
    <property type="evidence" value="ECO:0007669"/>
    <property type="project" value="UniProtKB-UniRule"/>
</dbReference>
<dbReference type="InterPro" id="IPR029061">
    <property type="entry name" value="THDP-binding"/>
</dbReference>
<dbReference type="PROSITE" id="PS00802">
    <property type="entry name" value="TRANSKETOLASE_2"/>
    <property type="match status" value="1"/>
</dbReference>
<dbReference type="EC" id="2.2.1.7" evidence="10"/>
<evidence type="ECO:0000313" key="13">
    <source>
        <dbReference type="Proteomes" id="UP000239494"/>
    </source>
</evidence>
<dbReference type="PROSITE" id="PS00801">
    <property type="entry name" value="TRANSKETOLASE_1"/>
    <property type="match status" value="1"/>
</dbReference>
<keyword evidence="5 10" id="KW-0479">Metal-binding</keyword>
<comment type="function">
    <text evidence="10">Catalyzes the acyloin condensation reaction between C atoms 2 and 3 of pyruvate and glyceraldehyde 3-phosphate to yield 1-deoxy-D-xylulose-5-phosphate (DXP).</text>
</comment>
<sequence length="600" mass="63179">MTLLPRVTGPDRLKELSPDQLVPLAAEIREFLVDKVCRTGGHLGPNLGVVELTIALHRVFDSPTDRIVFDTGHQAYVHKMLTGRLDSFDSLRAAGGLSGYPSRQESPHDHVESSHASTSLAYADGLAKAQRILGEDHRHVVAVIGDGALTGGVAWEALNNISGGNRPVVVVLNDNGRSYDPTIGGLAVHLSALRGGTHTGPNLFEQIGFSYLGPVDGHDVDAVEEAFRQAVRLNRPVVVHCVTEKGRGYAHAVTDEADRMHGIGVIDPETGKSGGGGSPTWTASFGAELTEIGAAHPEVVALTAAMLRPVGLHEFATAFPDRVFDVGIAEQQAVTSAAGLAMGGLHPVVCLYATFLNRAVDQILMDVALHRLPVTFVLDRAGITGPDGASHHGMWDLALLGTVPGMRVASPRDTTQLAALLREAVATTDGPTALRFPKASAGPEIPAINRMDGLDILYRGRSQPLDVMIVSTGVFAAPAIRAAELLSSNGIGVTVVDPRWLLPVNQTLVHLASRHRLVLTVEDGVRTGGVGAALAQACTDARVTTPVHNLGLPKEFLDHGDRSAILAEHGLTAESIAGTALTLYGAVSAQHTASLEGTRR</sequence>